<protein>
    <submittedName>
        <fullName evidence="1">Uncharacterized protein</fullName>
    </submittedName>
</protein>
<reference evidence="1" key="1">
    <citation type="submission" date="2020-11" db="EMBL/GenBank/DDBJ databases">
        <authorList>
            <person name="Tran Van P."/>
        </authorList>
    </citation>
    <scope>NUCLEOTIDE SEQUENCE</scope>
</reference>
<dbReference type="AlphaFoldDB" id="A0A7R9EJ13"/>
<evidence type="ECO:0000313" key="1">
    <source>
        <dbReference type="EMBL" id="CAD7433818.1"/>
    </source>
</evidence>
<dbReference type="EMBL" id="OB796818">
    <property type="protein sequence ID" value="CAD7433818.1"/>
    <property type="molecule type" value="Genomic_DNA"/>
</dbReference>
<gene>
    <name evidence="1" type="ORF">TMSB3V08_LOCUS10483</name>
</gene>
<organism evidence="1">
    <name type="scientific">Timema monikensis</name>
    <dbReference type="NCBI Taxonomy" id="170555"/>
    <lineage>
        <taxon>Eukaryota</taxon>
        <taxon>Metazoa</taxon>
        <taxon>Ecdysozoa</taxon>
        <taxon>Arthropoda</taxon>
        <taxon>Hexapoda</taxon>
        <taxon>Insecta</taxon>
        <taxon>Pterygota</taxon>
        <taxon>Neoptera</taxon>
        <taxon>Polyneoptera</taxon>
        <taxon>Phasmatodea</taxon>
        <taxon>Timematodea</taxon>
        <taxon>Timematoidea</taxon>
        <taxon>Timematidae</taxon>
        <taxon>Timema</taxon>
    </lineage>
</organism>
<name>A0A7R9EJ13_9NEOP</name>
<accession>A0A7R9EJ13</accession>
<proteinExistence type="predicted"/>
<sequence>MISTLQMTRDPGGRFESVPRLELSGQMSAVSNMRFVFLPLPISALHLDSPISVYVMTFKDDILAYFACIGAHNTKVDCLGELSAAFRKACDLPTAWYLLSVFSQQLGAHCLYSANSLVLTACIQPTAWCSLSVFSQQLGAHCLYSANSLVLTVCIQPSDVALFCVDHSGRWQVSMRQNDRCGRYIANIVVGKFDSTGPSSPHLIASRVLEVANSSTIARVVRDSLRASLATRQDKERQELITTLNDIATLPFYVAMGFYW</sequence>